<dbReference type="SUPFAM" id="SSF63829">
    <property type="entry name" value="Calcium-dependent phosphotriesterase"/>
    <property type="match status" value="2"/>
</dbReference>
<keyword evidence="3" id="KW-1185">Reference proteome</keyword>
<feature type="domain" description="PKD" evidence="1">
    <location>
        <begin position="47"/>
        <end position="102"/>
    </location>
</feature>
<evidence type="ECO:0000313" key="2">
    <source>
        <dbReference type="EMBL" id="GGN11570.1"/>
    </source>
</evidence>
<dbReference type="InterPro" id="IPR000601">
    <property type="entry name" value="PKD_dom"/>
</dbReference>
<accession>A0ABQ2IHM0</accession>
<dbReference type="InterPro" id="IPR052918">
    <property type="entry name" value="Motility_Chemotaxis_Reg"/>
</dbReference>
<proteinExistence type="predicted"/>
<dbReference type="PANTHER" id="PTHR35580:SF1">
    <property type="entry name" value="PHYTASE-LIKE DOMAIN-CONTAINING PROTEIN"/>
    <property type="match status" value="1"/>
</dbReference>
<dbReference type="EMBL" id="BMLI01000004">
    <property type="protein sequence ID" value="GGN11570.1"/>
    <property type="molecule type" value="Genomic_DNA"/>
</dbReference>
<evidence type="ECO:0000259" key="1">
    <source>
        <dbReference type="PROSITE" id="PS50093"/>
    </source>
</evidence>
<dbReference type="PROSITE" id="PS51257">
    <property type="entry name" value="PROKAR_LIPOPROTEIN"/>
    <property type="match status" value="1"/>
</dbReference>
<organism evidence="2 3">
    <name type="scientific">Dyadobacter beijingensis</name>
    <dbReference type="NCBI Taxonomy" id="365489"/>
    <lineage>
        <taxon>Bacteria</taxon>
        <taxon>Pseudomonadati</taxon>
        <taxon>Bacteroidota</taxon>
        <taxon>Cytophagia</taxon>
        <taxon>Cytophagales</taxon>
        <taxon>Spirosomataceae</taxon>
        <taxon>Dyadobacter</taxon>
    </lineage>
</organism>
<dbReference type="Gene3D" id="2.60.40.10">
    <property type="entry name" value="Immunoglobulins"/>
    <property type="match status" value="1"/>
</dbReference>
<dbReference type="PROSITE" id="PS50093">
    <property type="entry name" value="PKD"/>
    <property type="match status" value="1"/>
</dbReference>
<dbReference type="InterPro" id="IPR022409">
    <property type="entry name" value="PKD/Chitinase_dom"/>
</dbReference>
<dbReference type="InterPro" id="IPR035986">
    <property type="entry name" value="PKD_dom_sf"/>
</dbReference>
<dbReference type="SUPFAM" id="SSF49299">
    <property type="entry name" value="PKD domain"/>
    <property type="match status" value="1"/>
</dbReference>
<protein>
    <recommendedName>
        <fullName evidence="1">PKD domain-containing protein</fullName>
    </recommendedName>
</protein>
<dbReference type="Pfam" id="PF06739">
    <property type="entry name" value="SBBP"/>
    <property type="match status" value="1"/>
</dbReference>
<name>A0ABQ2IHM0_9BACT</name>
<comment type="caution">
    <text evidence="2">The sequence shown here is derived from an EMBL/GenBank/DDBJ whole genome shotgun (WGS) entry which is preliminary data.</text>
</comment>
<sequence>MKRIFTYILLTLIVVACHIESPQTPVAQFRFTPEGGCTFPCTVKFTSESENAASIQWDFGDGVKHTDLSVEHKFSSPGTYYVKLIVKGVDGGSSGITQMVHVDTVKPFSLSGDNNFPTDIISDNNGNIYVSGTAKGQVDFGEQHKFTSKGGDDFFVAKFDSTGQCLWLYSDGSVGNDHGNAIVLDKENNVYLTGFVAGTVSNWNNRPRGGVDGFVVKIDGKGKSDWVKTFGGPLDDQGRSLAFFQAGEGPNLYLVGTIEGDNVSINIDFDSNHQTQANGRDGFLALINTDDKQFTTVKTISGPDIQAPETVAVDDQGNAYIAGAFLKSIQIPGKASIQSVDSVDVFVAKWGLIPQNFLWAQRAGSPGVDFAYDIVVDRLRNVFVTGMHSGTFKDLPLQSDGDENVYLGKWDTNGNVLKARNGFTNGVKDYHGGIALTDKGNIVIAGSFTNSAQFPMSRGRTISSNGGTDIIITEVDAEELYQAGNFAARAGGVLEDRVNKICVTKEGFVYATGWFYGNAPYKNVELRGTSGVRNTFIVRYKL</sequence>
<dbReference type="InterPro" id="IPR013783">
    <property type="entry name" value="Ig-like_fold"/>
</dbReference>
<dbReference type="InterPro" id="IPR010620">
    <property type="entry name" value="SBBP_repeat"/>
</dbReference>
<dbReference type="InterPro" id="IPR011042">
    <property type="entry name" value="6-blade_b-propeller_TolB-like"/>
</dbReference>
<dbReference type="Gene3D" id="2.120.10.30">
    <property type="entry name" value="TolB, C-terminal domain"/>
    <property type="match status" value="1"/>
</dbReference>
<dbReference type="CDD" id="cd00146">
    <property type="entry name" value="PKD"/>
    <property type="match status" value="1"/>
</dbReference>
<dbReference type="RefSeq" id="WP_019945136.1">
    <property type="nucleotide sequence ID" value="NZ_BMLI01000004.1"/>
</dbReference>
<dbReference type="SMART" id="SM00089">
    <property type="entry name" value="PKD"/>
    <property type="match status" value="1"/>
</dbReference>
<evidence type="ECO:0000313" key="3">
    <source>
        <dbReference type="Proteomes" id="UP000632339"/>
    </source>
</evidence>
<dbReference type="Pfam" id="PF18911">
    <property type="entry name" value="PKD_4"/>
    <property type="match status" value="1"/>
</dbReference>
<reference evidence="3" key="1">
    <citation type="journal article" date="2019" name="Int. J. Syst. Evol. Microbiol.">
        <title>The Global Catalogue of Microorganisms (GCM) 10K type strain sequencing project: providing services to taxonomists for standard genome sequencing and annotation.</title>
        <authorList>
            <consortium name="The Broad Institute Genomics Platform"/>
            <consortium name="The Broad Institute Genome Sequencing Center for Infectious Disease"/>
            <person name="Wu L."/>
            <person name="Ma J."/>
        </authorList>
    </citation>
    <scope>NUCLEOTIDE SEQUENCE [LARGE SCALE GENOMIC DNA]</scope>
    <source>
        <strain evidence="3">CGMCC 1.6375</strain>
    </source>
</reference>
<gene>
    <name evidence="2" type="ORF">GCM10010967_54360</name>
</gene>
<dbReference type="Proteomes" id="UP000632339">
    <property type="component" value="Unassembled WGS sequence"/>
</dbReference>
<dbReference type="PANTHER" id="PTHR35580">
    <property type="entry name" value="CELL SURFACE GLYCOPROTEIN (S-LAYER PROTEIN)-LIKE PROTEIN"/>
    <property type="match status" value="1"/>
</dbReference>